<reference evidence="2 3" key="1">
    <citation type="submission" date="2022-05" db="EMBL/GenBank/DDBJ databases">
        <title>Genome Sequencing of Bee-Associated Microbes.</title>
        <authorList>
            <person name="Dunlap C."/>
        </authorList>
    </citation>
    <scope>NUCLEOTIDE SEQUENCE [LARGE SCALE GENOMIC DNA]</scope>
    <source>
        <strain evidence="2 3">NRRL NRS-1438</strain>
    </source>
</reference>
<evidence type="ECO:0000313" key="3">
    <source>
        <dbReference type="Proteomes" id="UP001207626"/>
    </source>
</evidence>
<keyword evidence="3" id="KW-1185">Reference proteome</keyword>
<protein>
    <submittedName>
        <fullName evidence="2">Uncharacterized protein</fullName>
    </submittedName>
</protein>
<name>A0ABT4E049_9BACL</name>
<comment type="caution">
    <text evidence="2">The sequence shown here is derived from an EMBL/GenBank/DDBJ whole genome shotgun (WGS) entry which is preliminary data.</text>
</comment>
<evidence type="ECO:0000256" key="1">
    <source>
        <dbReference type="SAM" id="SignalP"/>
    </source>
</evidence>
<evidence type="ECO:0000313" key="2">
    <source>
        <dbReference type="EMBL" id="MCY9522984.1"/>
    </source>
</evidence>
<feature type="signal peptide" evidence="1">
    <location>
        <begin position="1"/>
        <end position="28"/>
    </location>
</feature>
<dbReference type="Proteomes" id="UP001207626">
    <property type="component" value="Unassembled WGS sequence"/>
</dbReference>
<organism evidence="2 3">
    <name type="scientific">Paenibacillus apiarius</name>
    <dbReference type="NCBI Taxonomy" id="46240"/>
    <lineage>
        <taxon>Bacteria</taxon>
        <taxon>Bacillati</taxon>
        <taxon>Bacillota</taxon>
        <taxon>Bacilli</taxon>
        <taxon>Bacillales</taxon>
        <taxon>Paenibacillaceae</taxon>
        <taxon>Paenibacillus</taxon>
    </lineage>
</organism>
<accession>A0ABT4E049</accession>
<feature type="chain" id="PRO_5045563820" evidence="1">
    <location>
        <begin position="29"/>
        <end position="251"/>
    </location>
</feature>
<keyword evidence="1" id="KW-0732">Signal</keyword>
<sequence length="251" mass="27847">MKIKKFFQTSFLLTSMLCLLVGSTLVSAESVAPAPALFDCSKFEGDVSYKTSADGSIKKVIEIKDVKHFGEQNNLRLNKGDKVTLVLPVSSNNNNSDEVIDIHNSILNNSNNNKYKKFEDVFEPLEITKYIKNVRETGNACGSKVIRNSFYAPPGGEMTISQGVQASYTSSVEISTSIISKAVGFQVTESYNVSDKQHIVVPEGKRGELKAFPYYETKTFEIWELGVVYNKKIGDGTALFPFGVCFVERVY</sequence>
<gene>
    <name evidence="2" type="ORF">M5X09_25545</name>
</gene>
<dbReference type="EMBL" id="JAMDLW010000056">
    <property type="protein sequence ID" value="MCY9522984.1"/>
    <property type="molecule type" value="Genomic_DNA"/>
</dbReference>
<dbReference type="RefSeq" id="WP_087434956.1">
    <property type="nucleotide sequence ID" value="NZ_JAMDLV010000026.1"/>
</dbReference>
<proteinExistence type="predicted"/>